<name>M2QTF6_9PSEU</name>
<dbReference type="OrthoDB" id="370168at2"/>
<dbReference type="AlphaFoldDB" id="M2QTF6"/>
<protein>
    <submittedName>
        <fullName evidence="6">HxlR family transcriptional regulator</fullName>
    </submittedName>
    <submittedName>
        <fullName evidence="5">Transcriptional regulator, HxlR family</fullName>
    </submittedName>
</protein>
<keyword evidence="3" id="KW-0804">Transcription</keyword>
<evidence type="ECO:0000313" key="6">
    <source>
        <dbReference type="EMBL" id="OOC01877.1"/>
    </source>
</evidence>
<dbReference type="RefSeq" id="WP_005151639.1">
    <property type="nucleotide sequence ID" value="NZ_ANMG01000005.1"/>
</dbReference>
<dbReference type="InterPro" id="IPR002577">
    <property type="entry name" value="HTH_HxlR"/>
</dbReference>
<dbReference type="EMBL" id="MUXN01000027">
    <property type="protein sequence ID" value="OOC01877.1"/>
    <property type="molecule type" value="Genomic_DNA"/>
</dbReference>
<evidence type="ECO:0000313" key="8">
    <source>
        <dbReference type="Proteomes" id="UP000188551"/>
    </source>
</evidence>
<dbReference type="InterPro" id="IPR036390">
    <property type="entry name" value="WH_DNA-bd_sf"/>
</dbReference>
<dbReference type="PATRIC" id="fig|1238180.3.peg.1018"/>
<dbReference type="SUPFAM" id="SSF46785">
    <property type="entry name" value="Winged helix' DNA-binding domain"/>
    <property type="match status" value="1"/>
</dbReference>
<reference evidence="5 7" key="1">
    <citation type="submission" date="2012-10" db="EMBL/GenBank/DDBJ databases">
        <title>Genome assembly of Amycolatopsis azurea DSM 43854.</title>
        <authorList>
            <person name="Khatri I."/>
            <person name="Kaur I."/>
            <person name="Subramanian S."/>
            <person name="Mayilraj S."/>
        </authorList>
    </citation>
    <scope>NUCLEOTIDE SEQUENCE [LARGE SCALE GENOMIC DNA]</scope>
    <source>
        <strain evidence="5 7">DSM 43854</strain>
    </source>
</reference>
<gene>
    <name evidence="6" type="ORF">B0293_36845</name>
    <name evidence="5" type="ORF">C791_5033</name>
</gene>
<keyword evidence="1" id="KW-0805">Transcription regulation</keyword>
<evidence type="ECO:0000256" key="1">
    <source>
        <dbReference type="ARBA" id="ARBA00023015"/>
    </source>
</evidence>
<evidence type="ECO:0000259" key="4">
    <source>
        <dbReference type="PROSITE" id="PS51118"/>
    </source>
</evidence>
<comment type="caution">
    <text evidence="5">The sequence shown here is derived from an EMBL/GenBank/DDBJ whole genome shotgun (WGS) entry which is preliminary data.</text>
</comment>
<evidence type="ECO:0000256" key="3">
    <source>
        <dbReference type="ARBA" id="ARBA00023163"/>
    </source>
</evidence>
<dbReference type="Gene3D" id="1.10.10.10">
    <property type="entry name" value="Winged helix-like DNA-binding domain superfamily/Winged helix DNA-binding domain"/>
    <property type="match status" value="1"/>
</dbReference>
<dbReference type="Pfam" id="PF01638">
    <property type="entry name" value="HxlR"/>
    <property type="match status" value="1"/>
</dbReference>
<dbReference type="PANTHER" id="PTHR33204">
    <property type="entry name" value="TRANSCRIPTIONAL REGULATOR, MARR FAMILY"/>
    <property type="match status" value="1"/>
</dbReference>
<dbReference type="PANTHER" id="PTHR33204:SF37">
    <property type="entry name" value="HTH-TYPE TRANSCRIPTIONAL REGULATOR YODB"/>
    <property type="match status" value="1"/>
</dbReference>
<reference evidence="6 8" key="2">
    <citation type="submission" date="2017-02" db="EMBL/GenBank/DDBJ databases">
        <title>Amycolatopsis azurea DSM 43854 draft genome.</title>
        <authorList>
            <person name="Mayilraj S."/>
        </authorList>
    </citation>
    <scope>NUCLEOTIDE SEQUENCE [LARGE SCALE GENOMIC DNA]</scope>
    <source>
        <strain evidence="6 8">DSM 43854</strain>
    </source>
</reference>
<accession>M2QTF6</accession>
<evidence type="ECO:0000256" key="2">
    <source>
        <dbReference type="ARBA" id="ARBA00023125"/>
    </source>
</evidence>
<dbReference type="Proteomes" id="UP000014137">
    <property type="component" value="Unassembled WGS sequence"/>
</dbReference>
<dbReference type="GO" id="GO:0003677">
    <property type="term" value="F:DNA binding"/>
    <property type="evidence" value="ECO:0007669"/>
    <property type="project" value="UniProtKB-KW"/>
</dbReference>
<organism evidence="5 7">
    <name type="scientific">Amycolatopsis azurea DSM 43854</name>
    <dbReference type="NCBI Taxonomy" id="1238180"/>
    <lineage>
        <taxon>Bacteria</taxon>
        <taxon>Bacillati</taxon>
        <taxon>Actinomycetota</taxon>
        <taxon>Actinomycetes</taxon>
        <taxon>Pseudonocardiales</taxon>
        <taxon>Pseudonocardiaceae</taxon>
        <taxon>Amycolatopsis</taxon>
    </lineage>
</organism>
<dbReference type="Proteomes" id="UP000188551">
    <property type="component" value="Unassembled WGS sequence"/>
</dbReference>
<sequence length="118" mass="12873">MSDVFHKECPAREVLGHLAGRWAILVLTALLRGPHRYHELRAVVAGISDKSLTATLRALRQDGLVRREVGTEQPPSVTYSVTELGRGAAAALTPLLDWIRANAVEITSRPDLDPAGER</sequence>
<evidence type="ECO:0000313" key="5">
    <source>
        <dbReference type="EMBL" id="EMD29292.1"/>
    </source>
</evidence>
<feature type="domain" description="HTH hxlR-type" evidence="4">
    <location>
        <begin position="9"/>
        <end position="107"/>
    </location>
</feature>
<evidence type="ECO:0000313" key="7">
    <source>
        <dbReference type="Proteomes" id="UP000014137"/>
    </source>
</evidence>
<keyword evidence="8" id="KW-1185">Reference proteome</keyword>
<dbReference type="InterPro" id="IPR036388">
    <property type="entry name" value="WH-like_DNA-bd_sf"/>
</dbReference>
<proteinExistence type="predicted"/>
<dbReference type="EMBL" id="ANMG01000005">
    <property type="protein sequence ID" value="EMD29292.1"/>
    <property type="molecule type" value="Genomic_DNA"/>
</dbReference>
<keyword evidence="2" id="KW-0238">DNA-binding</keyword>
<dbReference type="PROSITE" id="PS51118">
    <property type="entry name" value="HTH_HXLR"/>
    <property type="match status" value="1"/>
</dbReference>